<dbReference type="OrthoDB" id="336088at2759"/>
<dbReference type="InterPro" id="IPR013083">
    <property type="entry name" value="Znf_RING/FYVE/PHD"/>
</dbReference>
<gene>
    <name evidence="6" type="ORF">AMORRO_LOCUS10936</name>
</gene>
<dbReference type="InterPro" id="IPR034732">
    <property type="entry name" value="EPHD"/>
</dbReference>
<dbReference type="GO" id="GO:0036205">
    <property type="term" value="P:histone catabolic process"/>
    <property type="evidence" value="ECO:0007669"/>
    <property type="project" value="TreeGrafter"/>
</dbReference>
<name>A0A9N9EC62_9GLOM</name>
<feature type="compositionally biased region" description="Low complexity" evidence="4">
    <location>
        <begin position="1"/>
        <end position="29"/>
    </location>
</feature>
<dbReference type="GO" id="GO:0048189">
    <property type="term" value="C:Lid2 complex"/>
    <property type="evidence" value="ECO:0007669"/>
    <property type="project" value="TreeGrafter"/>
</dbReference>
<dbReference type="Proteomes" id="UP000789342">
    <property type="component" value="Unassembled WGS sequence"/>
</dbReference>
<dbReference type="SMART" id="SM00249">
    <property type="entry name" value="PHD"/>
    <property type="match status" value="2"/>
</dbReference>
<keyword evidence="3" id="KW-0862">Zinc</keyword>
<accession>A0A9N9EC62</accession>
<dbReference type="InterPro" id="IPR019786">
    <property type="entry name" value="Zinc_finger_PHD-type_CS"/>
</dbReference>
<keyword evidence="1" id="KW-0479">Metal-binding</keyword>
<dbReference type="InterPro" id="IPR001965">
    <property type="entry name" value="Znf_PHD"/>
</dbReference>
<feature type="domain" description="PHD-type" evidence="5">
    <location>
        <begin position="264"/>
        <end position="379"/>
    </location>
</feature>
<organism evidence="6 7">
    <name type="scientific">Acaulospora morrowiae</name>
    <dbReference type="NCBI Taxonomy" id="94023"/>
    <lineage>
        <taxon>Eukaryota</taxon>
        <taxon>Fungi</taxon>
        <taxon>Fungi incertae sedis</taxon>
        <taxon>Mucoromycota</taxon>
        <taxon>Glomeromycotina</taxon>
        <taxon>Glomeromycetes</taxon>
        <taxon>Diversisporales</taxon>
        <taxon>Acaulosporaceae</taxon>
        <taxon>Acaulospora</taxon>
    </lineage>
</organism>
<sequence length="593" mass="66480">MSPYSNSPKNSSKNKSDSSNSDSSSSSTSRMERSERPAKRVRRASTDDSSSDANSQQSAEKSQRTFAHGKQINQVEVSSSSSSEAEIKKGIRRKRDSQASDDEDSKSSSSSNSESRPSIKRVRTSRKSQSPHKSSTSSLTEAPEVLSSLSDTESETQEPPSPPETPGHPRKRRLSQSESSDETEEDTDITTEPQSPPNSPIPQNPCKVCGGFEPMDIEYPLIVCAGCQICVHTDCYGISNRKPMGRSWRCDPCLNGRVRNAIKVKKCVLCNQPEGANNAMKRTNGNNWAHVLCTTFIPETSFYEPENVFLVMDIEDVKDERWNVKPGGACIQCSSSCDKYFHVTCAQEAGYHLGFEVKPFNVVSSRLDTTKASSSSKSKAESVDNALVDMNQTVNEGFNGEMTCKVYCSDHDVPEGFLTMSTRDSQSHQSALYAYIKKYKKYDLSQREHKLKTRYTLTIPEHIKAQMDAQKAWYELSTTDDDSNEDSSEDEIVNRKSSKKKMEDVKLKGIEDALIKSNILRPSDKQCSRCSVTRTIKWWPDNWAYLPRSERFSIRDALSIICHRCYQKEKALIGEVSEAGIKTEDIKQGWEKF</sequence>
<dbReference type="GO" id="GO:0004842">
    <property type="term" value="F:ubiquitin-protein transferase activity"/>
    <property type="evidence" value="ECO:0007669"/>
    <property type="project" value="TreeGrafter"/>
</dbReference>
<feature type="region of interest" description="Disordered" evidence="4">
    <location>
        <begin position="1"/>
        <end position="203"/>
    </location>
</feature>
<dbReference type="EMBL" id="CAJVPV010012971">
    <property type="protein sequence ID" value="CAG8673890.1"/>
    <property type="molecule type" value="Genomic_DNA"/>
</dbReference>
<evidence type="ECO:0000256" key="3">
    <source>
        <dbReference type="ARBA" id="ARBA00022833"/>
    </source>
</evidence>
<evidence type="ECO:0000256" key="4">
    <source>
        <dbReference type="SAM" id="MobiDB-lite"/>
    </source>
</evidence>
<keyword evidence="2" id="KW-0863">Zinc-finger</keyword>
<proteinExistence type="predicted"/>
<reference evidence="6" key="1">
    <citation type="submission" date="2021-06" db="EMBL/GenBank/DDBJ databases">
        <authorList>
            <person name="Kallberg Y."/>
            <person name="Tangrot J."/>
            <person name="Rosling A."/>
        </authorList>
    </citation>
    <scope>NUCLEOTIDE SEQUENCE</scope>
    <source>
        <strain evidence="6">CL551</strain>
    </source>
</reference>
<feature type="compositionally biased region" description="Low complexity" evidence="4">
    <location>
        <begin position="107"/>
        <end position="116"/>
    </location>
</feature>
<dbReference type="PANTHER" id="PTHR47672">
    <property type="entry name" value="E3 UBIQUITIN-PROTEIN LIGASE SNT2"/>
    <property type="match status" value="1"/>
</dbReference>
<evidence type="ECO:0000259" key="5">
    <source>
        <dbReference type="PROSITE" id="PS51805"/>
    </source>
</evidence>
<dbReference type="InterPro" id="IPR029617">
    <property type="entry name" value="Snt2"/>
</dbReference>
<dbReference type="SUPFAM" id="SSF57903">
    <property type="entry name" value="FYVE/PHD zinc finger"/>
    <property type="match status" value="1"/>
</dbReference>
<comment type="caution">
    <text evidence="6">The sequence shown here is derived from an EMBL/GenBank/DDBJ whole genome shotgun (WGS) entry which is preliminary data.</text>
</comment>
<dbReference type="InterPro" id="IPR019787">
    <property type="entry name" value="Znf_PHD-finger"/>
</dbReference>
<dbReference type="PROSITE" id="PS51805">
    <property type="entry name" value="EPHD"/>
    <property type="match status" value="1"/>
</dbReference>
<feature type="compositionally biased region" description="Basic residues" evidence="4">
    <location>
        <begin position="118"/>
        <end position="130"/>
    </location>
</feature>
<evidence type="ECO:0000313" key="6">
    <source>
        <dbReference type="EMBL" id="CAG8673890.1"/>
    </source>
</evidence>
<feature type="compositionally biased region" description="Acidic residues" evidence="4">
    <location>
        <begin position="478"/>
        <end position="491"/>
    </location>
</feature>
<feature type="compositionally biased region" description="Low complexity" evidence="4">
    <location>
        <begin position="47"/>
        <end position="59"/>
    </location>
</feature>
<feature type="region of interest" description="Disordered" evidence="4">
    <location>
        <begin position="478"/>
        <end position="498"/>
    </location>
</feature>
<dbReference type="Pfam" id="PF13832">
    <property type="entry name" value="zf-HC5HC2H_2"/>
    <property type="match status" value="1"/>
</dbReference>
<evidence type="ECO:0000313" key="7">
    <source>
        <dbReference type="Proteomes" id="UP000789342"/>
    </source>
</evidence>
<dbReference type="Gene3D" id="3.30.40.10">
    <property type="entry name" value="Zinc/RING finger domain, C3HC4 (zinc finger)"/>
    <property type="match status" value="2"/>
</dbReference>
<dbReference type="Pfam" id="PF13831">
    <property type="entry name" value="PHD_2"/>
    <property type="match status" value="1"/>
</dbReference>
<feature type="compositionally biased region" description="Acidic residues" evidence="4">
    <location>
        <begin position="179"/>
        <end position="189"/>
    </location>
</feature>
<keyword evidence="7" id="KW-1185">Reference proteome</keyword>
<dbReference type="PANTHER" id="PTHR47672:SF1">
    <property type="entry name" value="E3 UBIQUITIN-PROTEIN LIGASE SNT2"/>
    <property type="match status" value="1"/>
</dbReference>
<dbReference type="AlphaFoldDB" id="A0A9N9EC62"/>
<dbReference type="InterPro" id="IPR011011">
    <property type="entry name" value="Znf_FYVE_PHD"/>
</dbReference>
<feature type="compositionally biased region" description="Pro residues" evidence="4">
    <location>
        <begin position="194"/>
        <end position="203"/>
    </location>
</feature>
<evidence type="ECO:0000256" key="2">
    <source>
        <dbReference type="ARBA" id="ARBA00022771"/>
    </source>
</evidence>
<protein>
    <submittedName>
        <fullName evidence="6">2890_t:CDS:1</fullName>
    </submittedName>
</protein>
<dbReference type="PROSITE" id="PS01359">
    <property type="entry name" value="ZF_PHD_1"/>
    <property type="match status" value="1"/>
</dbReference>
<dbReference type="GO" id="GO:0008270">
    <property type="term" value="F:zinc ion binding"/>
    <property type="evidence" value="ECO:0007669"/>
    <property type="project" value="UniProtKB-KW"/>
</dbReference>
<evidence type="ECO:0000256" key="1">
    <source>
        <dbReference type="ARBA" id="ARBA00022723"/>
    </source>
</evidence>